<dbReference type="OrthoDB" id="9805612at2"/>
<dbReference type="eggNOG" id="COG1215">
    <property type="taxonomic scope" value="Bacteria"/>
</dbReference>
<gene>
    <name evidence="3" type="ordered locus">Nhal_3629</name>
</gene>
<dbReference type="RefSeq" id="WP_013034501.1">
    <property type="nucleotide sequence ID" value="NC_013960.1"/>
</dbReference>
<dbReference type="InterPro" id="IPR029044">
    <property type="entry name" value="Nucleotide-diphossugar_trans"/>
</dbReference>
<feature type="domain" description="Glycosyltransferase 2-like" evidence="2">
    <location>
        <begin position="5"/>
        <end position="172"/>
    </location>
</feature>
<protein>
    <submittedName>
        <fullName evidence="3">Glycosyl transferase family 2</fullName>
    </submittedName>
</protein>
<dbReference type="STRING" id="472759.Nhal_3629"/>
<dbReference type="EMBL" id="CP001798">
    <property type="protein sequence ID" value="ADE16652.1"/>
    <property type="molecule type" value="Genomic_DNA"/>
</dbReference>
<dbReference type="AlphaFoldDB" id="D5C264"/>
<dbReference type="Gene3D" id="3.90.550.10">
    <property type="entry name" value="Spore Coat Polysaccharide Biosynthesis Protein SpsA, Chain A"/>
    <property type="match status" value="1"/>
</dbReference>
<dbReference type="Pfam" id="PF00535">
    <property type="entry name" value="Glycos_transf_2"/>
    <property type="match status" value="1"/>
</dbReference>
<dbReference type="GO" id="GO:0016740">
    <property type="term" value="F:transferase activity"/>
    <property type="evidence" value="ECO:0007669"/>
    <property type="project" value="UniProtKB-KW"/>
</dbReference>
<accession>D5C264</accession>
<proteinExistence type="predicted"/>
<keyword evidence="3" id="KW-0808">Transferase</keyword>
<dbReference type="PANTHER" id="PTHR43685:SF11">
    <property type="entry name" value="GLYCOSYLTRANSFERASE TAGX-RELATED"/>
    <property type="match status" value="1"/>
</dbReference>
<dbReference type="KEGG" id="nhl:Nhal_3629"/>
<keyword evidence="4" id="KW-1185">Reference proteome</keyword>
<dbReference type="SUPFAM" id="SSF53448">
    <property type="entry name" value="Nucleotide-diphospho-sugar transferases"/>
    <property type="match status" value="1"/>
</dbReference>
<sequence>MPLVSVIIPAYNHESYVSSAVESVLGQTHRNLELIVIDDASQDGTWEILQSFQDSRLRLRRHDTNRGADATLNEGVALAQGEYIAILNSDDAYAPCRIQRLLSAAGQSSGNDVFVFSDVDFIGPSGTPISHHLRAQSYNTLRGHCETLSPTNWFFAGNLAMTTSNFFFSRSLANRVGGFFPLRYTHDWDWVLRASQYRTPIWVRENLLAYRVHEANTLSEDDLWRHIHENSYVQAKALLSLGLRSGNGPEAEARVEAILLALMQNESFHPLSLLCYLIYGLAGVEERRLLEFAAGDGASWRLQQMAEAASCPPEVFRSIQQLADQASMLAERWQAMQQMSGEIASRDRCIASQAAMIEERWHIIQQMNGEIANRDECIASQAAMIEERWHIIQQMNGEIANRDNQIEAMQAEIAKLNGNFFIRATRYLKRIWPKFLAL</sequence>
<evidence type="ECO:0000313" key="3">
    <source>
        <dbReference type="EMBL" id="ADE16652.1"/>
    </source>
</evidence>
<reference evidence="4" key="1">
    <citation type="submission" date="2010-04" db="EMBL/GenBank/DDBJ databases">
        <title>Complete genome sequence of Nitrosococcus halophilus Nc4, a salt-adapted, aerobic obligate ammonia-oxidizing sulfur purple bacterium.</title>
        <authorList>
            <consortium name="US DOE Joint Genome Institute"/>
            <person name="Campbell M.A."/>
            <person name="Malfatti S.A."/>
            <person name="Chain P.S.G."/>
            <person name="Heidelberg J.F."/>
            <person name="Ward B.B."/>
            <person name="Klotz M.G."/>
        </authorList>
    </citation>
    <scope>NUCLEOTIDE SEQUENCE [LARGE SCALE GENOMIC DNA]</scope>
    <source>
        <strain evidence="4">Nc4</strain>
    </source>
</reference>
<dbReference type="Proteomes" id="UP000001844">
    <property type="component" value="Chromosome"/>
</dbReference>
<name>D5C264_NITHN</name>
<dbReference type="eggNOG" id="COG4372">
    <property type="taxonomic scope" value="Bacteria"/>
</dbReference>
<evidence type="ECO:0000313" key="4">
    <source>
        <dbReference type="Proteomes" id="UP000001844"/>
    </source>
</evidence>
<dbReference type="CAZy" id="GT2">
    <property type="family name" value="Glycosyltransferase Family 2"/>
</dbReference>
<dbReference type="HOGENOM" id="CLU_613843_0_0_6"/>
<evidence type="ECO:0000256" key="1">
    <source>
        <dbReference type="SAM" id="Coils"/>
    </source>
</evidence>
<dbReference type="InterPro" id="IPR001173">
    <property type="entry name" value="Glyco_trans_2-like"/>
</dbReference>
<evidence type="ECO:0000259" key="2">
    <source>
        <dbReference type="Pfam" id="PF00535"/>
    </source>
</evidence>
<dbReference type="InterPro" id="IPR050834">
    <property type="entry name" value="Glycosyltransf_2"/>
</dbReference>
<keyword evidence="1" id="KW-0175">Coiled coil</keyword>
<organism evidence="3 4">
    <name type="scientific">Nitrosococcus halophilus (strain Nc4)</name>
    <dbReference type="NCBI Taxonomy" id="472759"/>
    <lineage>
        <taxon>Bacteria</taxon>
        <taxon>Pseudomonadati</taxon>
        <taxon>Pseudomonadota</taxon>
        <taxon>Gammaproteobacteria</taxon>
        <taxon>Chromatiales</taxon>
        <taxon>Chromatiaceae</taxon>
        <taxon>Nitrosococcus</taxon>
    </lineage>
</organism>
<feature type="coiled-coil region" evidence="1">
    <location>
        <begin position="392"/>
        <end position="419"/>
    </location>
</feature>
<dbReference type="PANTHER" id="PTHR43685">
    <property type="entry name" value="GLYCOSYLTRANSFERASE"/>
    <property type="match status" value="1"/>
</dbReference>